<protein>
    <submittedName>
        <fullName evidence="2">Uncharacterized protein</fullName>
    </submittedName>
</protein>
<dbReference type="Proteomes" id="UP001179361">
    <property type="component" value="Unassembled WGS sequence"/>
</dbReference>
<feature type="transmembrane region" description="Helical" evidence="1">
    <location>
        <begin position="38"/>
        <end position="65"/>
    </location>
</feature>
<evidence type="ECO:0000256" key="1">
    <source>
        <dbReference type="SAM" id="Phobius"/>
    </source>
</evidence>
<dbReference type="EMBL" id="JAJNOC010000002">
    <property type="protein sequence ID" value="MCD2516674.1"/>
    <property type="molecule type" value="Genomic_DNA"/>
</dbReference>
<name>A0ABS8Q4K0_9BURK</name>
<evidence type="ECO:0000313" key="2">
    <source>
        <dbReference type="EMBL" id="MCD2516674.1"/>
    </source>
</evidence>
<accession>A0ABS8Q4K0</accession>
<keyword evidence="1" id="KW-1133">Transmembrane helix</keyword>
<keyword evidence="3" id="KW-1185">Reference proteome</keyword>
<keyword evidence="1" id="KW-0472">Membrane</keyword>
<sequence length="83" mass="8955">MTNLERTWWFCALAGGVSAFGTRFILDMAGIASPSGAAQWTLFAFCFFGVWRLFAAAAWLAVLLVKPTSRLLDRGAAKPGRAA</sequence>
<dbReference type="RefSeq" id="WP_231057979.1">
    <property type="nucleotide sequence ID" value="NZ_JAJNOC010000002.1"/>
</dbReference>
<comment type="caution">
    <text evidence="2">The sequence shown here is derived from an EMBL/GenBank/DDBJ whole genome shotgun (WGS) entry which is preliminary data.</text>
</comment>
<organism evidence="2 3">
    <name type="scientific">Massilia phyllostachyos</name>
    <dbReference type="NCBI Taxonomy" id="2898585"/>
    <lineage>
        <taxon>Bacteria</taxon>
        <taxon>Pseudomonadati</taxon>
        <taxon>Pseudomonadota</taxon>
        <taxon>Betaproteobacteria</taxon>
        <taxon>Burkholderiales</taxon>
        <taxon>Oxalobacteraceae</taxon>
        <taxon>Telluria group</taxon>
        <taxon>Massilia</taxon>
    </lineage>
</organism>
<gene>
    <name evidence="2" type="ORF">LQ564_10185</name>
</gene>
<evidence type="ECO:0000313" key="3">
    <source>
        <dbReference type="Proteomes" id="UP001179361"/>
    </source>
</evidence>
<keyword evidence="1" id="KW-0812">Transmembrane</keyword>
<feature type="transmembrane region" description="Helical" evidence="1">
    <location>
        <begin position="7"/>
        <end position="26"/>
    </location>
</feature>
<proteinExistence type="predicted"/>
<reference evidence="2" key="1">
    <citation type="submission" date="2021-11" db="EMBL/GenBank/DDBJ databases">
        <title>The complete genome of Massilia sp sp. G4R7.</title>
        <authorList>
            <person name="Liu L."/>
            <person name="Yue J."/>
            <person name="Yuan J."/>
            <person name="Yang F."/>
            <person name="Li L."/>
        </authorList>
    </citation>
    <scope>NUCLEOTIDE SEQUENCE</scope>
    <source>
        <strain evidence="2">G4R7</strain>
    </source>
</reference>